<keyword evidence="1" id="KW-0732">Signal</keyword>
<dbReference type="GO" id="GO:0005975">
    <property type="term" value="P:carbohydrate metabolic process"/>
    <property type="evidence" value="ECO:0007669"/>
    <property type="project" value="InterPro"/>
</dbReference>
<organism evidence="2 3">
    <name type="scientific">Sphingomonas taxi</name>
    <dbReference type="NCBI Taxonomy" id="1549858"/>
    <lineage>
        <taxon>Bacteria</taxon>
        <taxon>Pseudomonadati</taxon>
        <taxon>Pseudomonadota</taxon>
        <taxon>Alphaproteobacteria</taxon>
        <taxon>Sphingomonadales</taxon>
        <taxon>Sphingomonadaceae</taxon>
        <taxon>Sphingomonas</taxon>
    </lineage>
</organism>
<dbReference type="InterPro" id="IPR008928">
    <property type="entry name" value="6-hairpin_glycosidase_sf"/>
</dbReference>
<proteinExistence type="predicted"/>
<dbReference type="EMBL" id="CP009571">
    <property type="protein sequence ID" value="AIT07860.1"/>
    <property type="molecule type" value="Genomic_DNA"/>
</dbReference>
<dbReference type="HOGENOM" id="CLU_012888_0_0_5"/>
<protein>
    <submittedName>
        <fullName evidence="2">Lipoprotein</fullName>
    </submittedName>
</protein>
<dbReference type="STRING" id="1549858.MC45_17580"/>
<keyword evidence="3" id="KW-1185">Reference proteome</keyword>
<dbReference type="AlphaFoldDB" id="A0A097EJW2"/>
<accession>A0A097EJW2</accession>
<dbReference type="KEGG" id="stax:MC45_17580"/>
<feature type="chain" id="PRO_5001934248" evidence="1">
    <location>
        <begin position="23"/>
        <end position="685"/>
    </location>
</feature>
<dbReference type="eggNOG" id="ENOG502ZB15">
    <property type="taxonomic scope" value="Bacteria"/>
</dbReference>
<dbReference type="SUPFAM" id="SSF48208">
    <property type="entry name" value="Six-hairpin glycosidases"/>
    <property type="match status" value="1"/>
</dbReference>
<keyword evidence="2" id="KW-0449">Lipoprotein</keyword>
<evidence type="ECO:0000313" key="3">
    <source>
        <dbReference type="Proteomes" id="UP000033200"/>
    </source>
</evidence>
<reference evidence="2 3" key="1">
    <citation type="submission" date="2014-09" db="EMBL/GenBank/DDBJ databases">
        <title>Using Illumina technology Improving SMRT sequencing Genome Assembly by RASTools.</title>
        <authorList>
            <person name="Zhou Y."/>
            <person name="Ma T."/>
            <person name="Liu T."/>
        </authorList>
    </citation>
    <scope>NUCLEOTIDE SEQUENCE [LARGE SCALE GENOMIC DNA]</scope>
    <source>
        <strain evidence="2 3">ATCC 55669</strain>
    </source>
</reference>
<dbReference type="RefSeq" id="WP_038665982.1">
    <property type="nucleotide sequence ID" value="NZ_CP009571.1"/>
</dbReference>
<evidence type="ECO:0000313" key="2">
    <source>
        <dbReference type="EMBL" id="AIT07860.1"/>
    </source>
</evidence>
<dbReference type="Proteomes" id="UP000033200">
    <property type="component" value="Chromosome"/>
</dbReference>
<name>A0A097EJW2_9SPHN</name>
<feature type="signal peptide" evidence="1">
    <location>
        <begin position="1"/>
        <end position="22"/>
    </location>
</feature>
<gene>
    <name evidence="2" type="ORF">MC45_17580</name>
</gene>
<evidence type="ECO:0000256" key="1">
    <source>
        <dbReference type="SAM" id="SignalP"/>
    </source>
</evidence>
<sequence length="685" mass="72616">MKTLILALLAGAAIGGATWAGAQQRSAPELAYQVTEGQNLNAFLRDGPVAAHLLLRNGSDPRILVAFPAGNSGVGLWFEPLARPATWRLEQPPRAASAPGVAGPQPAIVAVASIDAPRLRIKQAVLSSVRFLRDYQSVGRFPEALAVDPVVTGDTITWRRARLDGAPGYLLQVRVRAGRIADGAITAAPGQPIRLEITASSGETPLHGLTPAELLNAKAAADPVARNALRFLSYREKFLAGSWRFQTYFGRDTLMSLRLLMPVLQPRAIEAGLGSVLARLDSSGDVAHEEGIGEFAVVDRRQHGGSGDAAVLDYAMIDDDYMLAPVAASYLLDRGDRAAAQRFLAARLVDEGIPGKTEPAGAALVRNLRFVVAHARPFAATPAVDQLIGLKQGRMTGQWRDSEEGLGRGRYPYDVNAVFVPAALDAAARLLAAGLLDPYLAGDDRAMLASASATAQVWRRRVPDLFRVTIPAADAAARVRGYAQGLGIPAAPALAALGGKPLVFHAIALAADGKPVPIVHSDEGFALLFATPSAADLDTYVDAAMRPFPAGLMTDIGLLVANAAQADAATQARFTPAAYHGAVVWSWQQALFAAGLERQLARTDLPPATRSRLTEAQARLWRAIQATRATQSSELWSWAFADGRYAVVPFGAGKQDVDESNAAQLWSTVYLAVQPPRVSPAPGTQ</sequence>